<comment type="caution">
    <text evidence="2">The sequence shown here is derived from an EMBL/GenBank/DDBJ whole genome shotgun (WGS) entry which is preliminary data.</text>
</comment>
<feature type="non-terminal residue" evidence="2">
    <location>
        <position position="1"/>
    </location>
</feature>
<dbReference type="EMBL" id="BARS01041671">
    <property type="protein sequence ID" value="GAG34771.1"/>
    <property type="molecule type" value="Genomic_DNA"/>
</dbReference>
<accession>X0YD75</accession>
<evidence type="ECO:0000259" key="1">
    <source>
        <dbReference type="Pfam" id="PF13860"/>
    </source>
</evidence>
<dbReference type="InterPro" id="IPR026444">
    <property type="entry name" value="Secre_tail"/>
</dbReference>
<reference evidence="2" key="1">
    <citation type="journal article" date="2014" name="Front. Microbiol.">
        <title>High frequency of phylogenetically diverse reductive dehalogenase-homologous genes in deep subseafloor sedimentary metagenomes.</title>
        <authorList>
            <person name="Kawai M."/>
            <person name="Futagami T."/>
            <person name="Toyoda A."/>
            <person name="Takaki Y."/>
            <person name="Nishi S."/>
            <person name="Hori S."/>
            <person name="Arai W."/>
            <person name="Tsubouchi T."/>
            <person name="Morono Y."/>
            <person name="Uchiyama I."/>
            <person name="Ito T."/>
            <person name="Fujiyama A."/>
            <person name="Inagaki F."/>
            <person name="Takami H."/>
        </authorList>
    </citation>
    <scope>NUCLEOTIDE SEQUENCE</scope>
    <source>
        <strain evidence="2">Expedition CK06-06</strain>
    </source>
</reference>
<evidence type="ECO:0000313" key="2">
    <source>
        <dbReference type="EMBL" id="GAG34771.1"/>
    </source>
</evidence>
<dbReference type="Gene3D" id="2.60.40.4070">
    <property type="match status" value="1"/>
</dbReference>
<dbReference type="NCBIfam" id="TIGR04183">
    <property type="entry name" value="Por_Secre_tail"/>
    <property type="match status" value="1"/>
</dbReference>
<organism evidence="2">
    <name type="scientific">marine sediment metagenome</name>
    <dbReference type="NCBI Taxonomy" id="412755"/>
    <lineage>
        <taxon>unclassified sequences</taxon>
        <taxon>metagenomes</taxon>
        <taxon>ecological metagenomes</taxon>
    </lineage>
</organism>
<protein>
    <recommendedName>
        <fullName evidence="1">FlgD/Vpr Ig-like domain-containing protein</fullName>
    </recommendedName>
</protein>
<name>X0YD75_9ZZZZ</name>
<dbReference type="AlphaFoldDB" id="X0YD75"/>
<feature type="domain" description="FlgD/Vpr Ig-like" evidence="1">
    <location>
        <begin position="13"/>
        <end position="74"/>
    </location>
</feature>
<gene>
    <name evidence="2" type="ORF">S01H1_63336</name>
</gene>
<dbReference type="Pfam" id="PF13860">
    <property type="entry name" value="FlgD_ig"/>
    <property type="match status" value="1"/>
</dbReference>
<dbReference type="InterPro" id="IPR025965">
    <property type="entry name" value="FlgD/Vpr_Ig-like"/>
</dbReference>
<proteinExistence type="predicted"/>
<sequence length="88" mass="9879">LSQNYPNPFNPSTTISYTLPTKSDVKIRIYNLLGQQVRMFDEGTQTAGEHFVVWDGRTDDGTAVATGLYLYRLETGDFTGSKKMVLLK</sequence>